<dbReference type="RefSeq" id="WP_050312463.1">
    <property type="nucleotide sequence ID" value="NZ_CBCPKE010000013.1"/>
</dbReference>
<organism evidence="2 3">
    <name type="scientific">Yersinia intermedia</name>
    <dbReference type="NCBI Taxonomy" id="631"/>
    <lineage>
        <taxon>Bacteria</taxon>
        <taxon>Pseudomonadati</taxon>
        <taxon>Pseudomonadota</taxon>
        <taxon>Gammaproteobacteria</taxon>
        <taxon>Enterobacterales</taxon>
        <taxon>Yersiniaceae</taxon>
        <taxon>Yersinia</taxon>
    </lineage>
</organism>
<sequence>MNWTEVMVSAGVGVVLSGIATTLRNRNKLNKISAILLVIIPIVVGNIIYYQYINPNGLRSGDRARIEDSFENVPVLQTIKQQDPVLYTQLINNFVKSINAGHSEQQLIDEMKQTIAELTVKRIQRAPDENVITYMQVILEELRYYQEHNRSEMLCFKALFPQVSGGVNSTKVLPNALLARDLEAINLLFKASTGEFVKPTDQEHESKLKAIVQRMEQQYGNDLQMFTNPTAPDADREKICDMSIDMYTQILTLSPKDAGAILRSMLAGE</sequence>
<evidence type="ECO:0000256" key="1">
    <source>
        <dbReference type="SAM" id="Phobius"/>
    </source>
</evidence>
<reference evidence="2 3" key="1">
    <citation type="submission" date="2017-05" db="EMBL/GenBank/DDBJ databases">
        <title>Whole genome sequencing of Yersinia kristensenii.</title>
        <authorList>
            <person name="Campioni F."/>
        </authorList>
    </citation>
    <scope>NUCLEOTIDE SEQUENCE [LARGE SCALE GENOMIC DNA]</scope>
    <source>
        <strain evidence="2 3">CFSAN060536</strain>
    </source>
</reference>
<feature type="transmembrane region" description="Helical" evidence="1">
    <location>
        <begin position="35"/>
        <end position="53"/>
    </location>
</feature>
<comment type="caution">
    <text evidence="2">The sequence shown here is derived from an EMBL/GenBank/DDBJ whole genome shotgun (WGS) entry which is preliminary data.</text>
</comment>
<dbReference type="AlphaFoldDB" id="A0A209ACM1"/>
<keyword evidence="1" id="KW-1133">Transmembrane helix</keyword>
<dbReference type="Proteomes" id="UP000196440">
    <property type="component" value="Unassembled WGS sequence"/>
</dbReference>
<evidence type="ECO:0000313" key="2">
    <source>
        <dbReference type="EMBL" id="OVZ90449.1"/>
    </source>
</evidence>
<name>A0A209ACM1_YERIN</name>
<evidence type="ECO:0000313" key="3">
    <source>
        <dbReference type="Proteomes" id="UP000196440"/>
    </source>
</evidence>
<dbReference type="EMBL" id="NHOI01000001">
    <property type="protein sequence ID" value="OVZ90449.1"/>
    <property type="molecule type" value="Genomic_DNA"/>
</dbReference>
<keyword evidence="1" id="KW-0812">Transmembrane</keyword>
<gene>
    <name evidence="2" type="ORF">CBW57_00260</name>
</gene>
<keyword evidence="1" id="KW-0472">Membrane</keyword>
<proteinExistence type="predicted"/>
<accession>A0A209ACM1</accession>
<protein>
    <submittedName>
        <fullName evidence="2">DNA gyrase</fullName>
    </submittedName>
</protein>